<keyword evidence="2" id="KW-1185">Reference proteome</keyword>
<dbReference type="EMBL" id="JACCJB010000010">
    <property type="protein sequence ID" value="KAF6223253.1"/>
    <property type="molecule type" value="Genomic_DNA"/>
</dbReference>
<evidence type="ECO:0000313" key="2">
    <source>
        <dbReference type="Proteomes" id="UP000593566"/>
    </source>
</evidence>
<reference evidence="1 2" key="1">
    <citation type="journal article" date="2020" name="Genomics">
        <title>Complete, high-quality genomes from long-read metagenomic sequencing of two wolf lichen thalli reveals enigmatic genome architecture.</title>
        <authorList>
            <person name="McKenzie S.K."/>
            <person name="Walston R.F."/>
            <person name="Allen J.L."/>
        </authorList>
    </citation>
    <scope>NUCLEOTIDE SEQUENCE [LARGE SCALE GENOMIC DNA]</scope>
    <source>
        <strain evidence="1">WasteWater1</strain>
    </source>
</reference>
<evidence type="ECO:0000313" key="1">
    <source>
        <dbReference type="EMBL" id="KAF6223253.1"/>
    </source>
</evidence>
<organism evidence="1 2">
    <name type="scientific">Letharia lupina</name>
    <dbReference type="NCBI Taxonomy" id="560253"/>
    <lineage>
        <taxon>Eukaryota</taxon>
        <taxon>Fungi</taxon>
        <taxon>Dikarya</taxon>
        <taxon>Ascomycota</taxon>
        <taxon>Pezizomycotina</taxon>
        <taxon>Lecanoromycetes</taxon>
        <taxon>OSLEUM clade</taxon>
        <taxon>Lecanoromycetidae</taxon>
        <taxon>Lecanorales</taxon>
        <taxon>Lecanorineae</taxon>
        <taxon>Parmeliaceae</taxon>
        <taxon>Letharia</taxon>
    </lineage>
</organism>
<gene>
    <name evidence="1" type="ORF">HO133_000095</name>
</gene>
<protein>
    <submittedName>
        <fullName evidence="1">Uncharacterized protein</fullName>
    </submittedName>
</protein>
<dbReference type="GeneID" id="59328514"/>
<comment type="caution">
    <text evidence="1">The sequence shown here is derived from an EMBL/GenBank/DDBJ whole genome shotgun (WGS) entry which is preliminary data.</text>
</comment>
<dbReference type="Proteomes" id="UP000593566">
    <property type="component" value="Unassembled WGS sequence"/>
</dbReference>
<dbReference type="AlphaFoldDB" id="A0A8H6CH14"/>
<sequence length="172" mass="19587">MSKENLSKSLLLASIHPQSRILQTDRKPQRDPVPASKSPFKMCRGIDYVHKGCKHIKKFHVVQVCDSYNGTPCHDLITIHEIKITAPAFCLRCFRQKEADIDAEYETMADDLRNEIARVDECFAKGRVLTQTNAHLLNDYRAECEGDVLQAKASRDLSIRLFRQDQGVWGDG</sequence>
<accession>A0A8H6CH14</accession>
<dbReference type="RefSeq" id="XP_037152470.1">
    <property type="nucleotide sequence ID" value="XM_037291035.1"/>
</dbReference>
<name>A0A8H6CH14_9LECA</name>
<proteinExistence type="predicted"/>